<dbReference type="InterPro" id="IPR032282">
    <property type="entry name" value="HAGH_C"/>
</dbReference>
<evidence type="ECO:0000256" key="4">
    <source>
        <dbReference type="ARBA" id="ARBA00022723"/>
    </source>
</evidence>
<evidence type="ECO:0000256" key="3">
    <source>
        <dbReference type="ARBA" id="ARBA00006759"/>
    </source>
</evidence>
<accession>A0ABX0JQT8</accession>
<feature type="binding site" evidence="7">
    <location>
        <position position="133"/>
    </location>
    <ligand>
        <name>Zn(2+)</name>
        <dbReference type="ChEBI" id="CHEBI:29105"/>
        <label>1</label>
    </ligand>
</feature>
<dbReference type="NCBIfam" id="TIGR03413">
    <property type="entry name" value="GSH_gloB"/>
    <property type="match status" value="1"/>
</dbReference>
<evidence type="ECO:0000259" key="8">
    <source>
        <dbReference type="SMART" id="SM00849"/>
    </source>
</evidence>
<evidence type="ECO:0000256" key="7">
    <source>
        <dbReference type="HAMAP-Rule" id="MF_01374"/>
    </source>
</evidence>
<feature type="binding site" evidence="7">
    <location>
        <position position="133"/>
    </location>
    <ligand>
        <name>Zn(2+)</name>
        <dbReference type="ChEBI" id="CHEBI:29105"/>
        <label>2</label>
    </ligand>
</feature>
<dbReference type="EMBL" id="WOTB01000015">
    <property type="protein sequence ID" value="NHN85365.1"/>
    <property type="molecule type" value="Genomic_DNA"/>
</dbReference>
<proteinExistence type="inferred from homology"/>
<feature type="binding site" evidence="7">
    <location>
        <position position="114"/>
    </location>
    <ligand>
        <name>Zn(2+)</name>
        <dbReference type="ChEBI" id="CHEBI:29105"/>
        <label>1</label>
    </ligand>
</feature>
<comment type="catalytic activity">
    <reaction evidence="1 7">
        <text>an S-(2-hydroxyacyl)glutathione + H2O = a 2-hydroxy carboxylate + glutathione + H(+)</text>
        <dbReference type="Rhea" id="RHEA:21864"/>
        <dbReference type="ChEBI" id="CHEBI:15377"/>
        <dbReference type="ChEBI" id="CHEBI:15378"/>
        <dbReference type="ChEBI" id="CHEBI:57925"/>
        <dbReference type="ChEBI" id="CHEBI:58896"/>
        <dbReference type="ChEBI" id="CHEBI:71261"/>
        <dbReference type="EC" id="3.1.2.6"/>
    </reaction>
</comment>
<dbReference type="Gene3D" id="3.60.15.10">
    <property type="entry name" value="Ribonuclease Z/Hydroxyacylglutathione hydrolase-like"/>
    <property type="match status" value="1"/>
</dbReference>
<keyword evidence="6 7" id="KW-0862">Zinc</keyword>
<evidence type="ECO:0000256" key="1">
    <source>
        <dbReference type="ARBA" id="ARBA00001623"/>
    </source>
</evidence>
<dbReference type="HAMAP" id="MF_01374">
    <property type="entry name" value="Glyoxalase_2"/>
    <property type="match status" value="1"/>
</dbReference>
<dbReference type="PANTHER" id="PTHR43705">
    <property type="entry name" value="HYDROXYACYLGLUTATHIONE HYDROLASE"/>
    <property type="match status" value="1"/>
</dbReference>
<dbReference type="InterPro" id="IPR050110">
    <property type="entry name" value="Glyoxalase_II_hydrolase"/>
</dbReference>
<feature type="binding site" evidence="7">
    <location>
        <position position="60"/>
    </location>
    <ligand>
        <name>Zn(2+)</name>
        <dbReference type="ChEBI" id="CHEBI:29105"/>
        <label>2</label>
    </ligand>
</feature>
<comment type="similarity">
    <text evidence="3 7">Belongs to the metallo-beta-lactamase superfamily. Glyoxalase II family.</text>
</comment>
<dbReference type="Pfam" id="PF00753">
    <property type="entry name" value="Lactamase_B"/>
    <property type="match status" value="1"/>
</dbReference>
<dbReference type="EC" id="3.1.2.6" evidence="7"/>
<dbReference type="PROSITE" id="PS00743">
    <property type="entry name" value="BETA_LACTAMASE_B_1"/>
    <property type="match status" value="1"/>
</dbReference>
<gene>
    <name evidence="7 9" type="primary">gloB</name>
    <name evidence="9" type="ORF">GOB93_12040</name>
</gene>
<evidence type="ECO:0000313" key="9">
    <source>
        <dbReference type="EMBL" id="NHN85365.1"/>
    </source>
</evidence>
<dbReference type="InterPro" id="IPR001279">
    <property type="entry name" value="Metallo-B-lactamas"/>
</dbReference>
<evidence type="ECO:0000256" key="5">
    <source>
        <dbReference type="ARBA" id="ARBA00022801"/>
    </source>
</evidence>
<dbReference type="InterPro" id="IPR036866">
    <property type="entry name" value="RibonucZ/Hydroxyglut_hydro"/>
</dbReference>
<comment type="pathway">
    <text evidence="2 7">Secondary metabolite metabolism; methylglyoxal degradation; (R)-lactate from methylglyoxal: step 2/2.</text>
</comment>
<feature type="binding site" evidence="7">
    <location>
        <position position="171"/>
    </location>
    <ligand>
        <name>Zn(2+)</name>
        <dbReference type="ChEBI" id="CHEBI:29105"/>
        <label>2</label>
    </ligand>
</feature>
<reference evidence="9 10" key="1">
    <citation type="journal article" date="2020" name="Int. J. Syst. Evol. Microbiol.">
        <title>Novel acetic acid bacteria from cider fermentations: Acetobacter conturbans sp. nov. and Acetobacter fallax sp. nov.</title>
        <authorList>
            <person name="Sombolestani A.S."/>
            <person name="Cleenwerck I."/>
            <person name="Cnockaert M."/>
            <person name="Borremans W."/>
            <person name="Wieme A.D."/>
            <person name="De Vuyst L."/>
            <person name="Vandamme P."/>
        </authorList>
    </citation>
    <scope>NUCLEOTIDE SEQUENCE [LARGE SCALE GENOMIC DNA]</scope>
    <source>
        <strain evidence="9 10">LMG 30640</strain>
    </source>
</reference>
<feature type="domain" description="Metallo-beta-lactamase" evidence="8">
    <location>
        <begin position="13"/>
        <end position="171"/>
    </location>
</feature>
<comment type="cofactor">
    <cofactor evidence="7">
        <name>Zn(2+)</name>
        <dbReference type="ChEBI" id="CHEBI:29105"/>
    </cofactor>
    <text evidence="7">Binds 2 Zn(2+) ions per subunit.</text>
</comment>
<keyword evidence="10" id="KW-1185">Reference proteome</keyword>
<dbReference type="GO" id="GO:0004416">
    <property type="term" value="F:hydroxyacylglutathione hydrolase activity"/>
    <property type="evidence" value="ECO:0007669"/>
    <property type="project" value="UniProtKB-EC"/>
</dbReference>
<dbReference type="InterPro" id="IPR035680">
    <property type="entry name" value="Clx_II_MBL"/>
</dbReference>
<dbReference type="RefSeq" id="WP_173583754.1">
    <property type="nucleotide sequence ID" value="NZ_WOTB01000015.1"/>
</dbReference>
<dbReference type="SMART" id="SM00849">
    <property type="entry name" value="Lactamase_B"/>
    <property type="match status" value="1"/>
</dbReference>
<protein>
    <recommendedName>
        <fullName evidence="7">Hydroxyacylglutathione hydrolase</fullName>
        <ecNumber evidence="7">3.1.2.6</ecNumber>
    </recommendedName>
    <alternativeName>
        <fullName evidence="7">Glyoxalase II</fullName>
        <shortName evidence="7">Glx II</shortName>
    </alternativeName>
</protein>
<organism evidence="9 10">
    <name type="scientific">Acetobacter musti</name>
    <dbReference type="NCBI Taxonomy" id="864732"/>
    <lineage>
        <taxon>Bacteria</taxon>
        <taxon>Pseudomonadati</taxon>
        <taxon>Pseudomonadota</taxon>
        <taxon>Alphaproteobacteria</taxon>
        <taxon>Acetobacterales</taxon>
        <taxon>Acetobacteraceae</taxon>
        <taxon>Acetobacter</taxon>
    </lineage>
</organism>
<comment type="caution">
    <text evidence="9">The sequence shown here is derived from an EMBL/GenBank/DDBJ whole genome shotgun (WGS) entry which is preliminary data.</text>
</comment>
<keyword evidence="5 7" id="KW-0378">Hydrolase</keyword>
<dbReference type="InterPro" id="IPR001018">
    <property type="entry name" value="Beta-lactamase_class-B_CS"/>
</dbReference>
<name>A0ABX0JQT8_9PROT</name>
<dbReference type="Pfam" id="PF16123">
    <property type="entry name" value="HAGH_C"/>
    <property type="match status" value="1"/>
</dbReference>
<dbReference type="SUPFAM" id="SSF56281">
    <property type="entry name" value="Metallo-hydrolase/oxidoreductase"/>
    <property type="match status" value="1"/>
</dbReference>
<comment type="subunit">
    <text evidence="7">Monomer.</text>
</comment>
<dbReference type="InterPro" id="IPR017782">
    <property type="entry name" value="Hydroxyacylglutathione_Hdrlase"/>
</dbReference>
<evidence type="ECO:0000313" key="10">
    <source>
        <dbReference type="Proteomes" id="UP000635278"/>
    </source>
</evidence>
<feature type="binding site" evidence="7">
    <location>
        <position position="61"/>
    </location>
    <ligand>
        <name>Zn(2+)</name>
        <dbReference type="ChEBI" id="CHEBI:29105"/>
        <label>2</label>
    </ligand>
</feature>
<dbReference type="Proteomes" id="UP000635278">
    <property type="component" value="Unassembled WGS sequence"/>
</dbReference>
<dbReference type="PIRSF" id="PIRSF005457">
    <property type="entry name" value="Glx"/>
    <property type="match status" value="1"/>
</dbReference>
<keyword evidence="4 7" id="KW-0479">Metal-binding</keyword>
<feature type="binding site" evidence="7">
    <location>
        <position position="56"/>
    </location>
    <ligand>
        <name>Zn(2+)</name>
        <dbReference type="ChEBI" id="CHEBI:29105"/>
        <label>1</label>
    </ligand>
</feature>
<evidence type="ECO:0000256" key="6">
    <source>
        <dbReference type="ARBA" id="ARBA00022833"/>
    </source>
</evidence>
<evidence type="ECO:0000256" key="2">
    <source>
        <dbReference type="ARBA" id="ARBA00004963"/>
    </source>
</evidence>
<comment type="function">
    <text evidence="7">Thiolesterase that catalyzes the hydrolysis of S-D-lactoyl-glutathione to form glutathione and D-lactic acid.</text>
</comment>
<dbReference type="CDD" id="cd07723">
    <property type="entry name" value="hydroxyacylglutathione_hydrolase_MBL-fold"/>
    <property type="match status" value="1"/>
</dbReference>
<sequence>MPVTVLPVPVLSDNYVWLLTDEDTGTVGVVDPGDAPPVRTAIEAHGGRLDLILLTHHHSDHTGGAEALRERYGARIVGAAADATRLPRLDQAVRAGDRVAFGQSSALVLETPGHTIGHIAYYFDDPPLLFCGDTLFSLGCGRLFEGTAAEMFESFRKFGALPDQTRVCCGHEYTESNARFALRVDPDNAALEKRAAEVFALRARGQPTVPSTLGSERACNPFLRAPDVETLARLRREKDHAR</sequence>
<dbReference type="PANTHER" id="PTHR43705:SF1">
    <property type="entry name" value="HYDROXYACYLGLUTATHIONE HYDROLASE GLOB"/>
    <property type="match status" value="1"/>
</dbReference>
<feature type="binding site" evidence="7">
    <location>
        <position position="58"/>
    </location>
    <ligand>
        <name>Zn(2+)</name>
        <dbReference type="ChEBI" id="CHEBI:29105"/>
        <label>1</label>
    </ligand>
</feature>